<dbReference type="AlphaFoldDB" id="A0A128A247"/>
<dbReference type="PROSITE" id="PS50853">
    <property type="entry name" value="FN3"/>
    <property type="match status" value="2"/>
</dbReference>
<dbReference type="CDD" id="cd00063">
    <property type="entry name" value="FN3"/>
    <property type="match status" value="2"/>
</dbReference>
<evidence type="ECO:0000313" key="3">
    <source>
        <dbReference type="EMBL" id="CUR51408.1"/>
    </source>
</evidence>
<dbReference type="InterPro" id="IPR050964">
    <property type="entry name" value="Striated_Muscle_Regulatory"/>
</dbReference>
<sequence>MKTSVTKSTSIIMTWSAILILCTGMTLPSIGTANATNSIIKVQSGLVTSDSLTTGDTSNWTFAGTATSHDYYEDLQGLHIGIKAPQSGQWVNYYASHSASQPNAELFHAVVTIPDTNVPDGVSNIGLYVEGSDFIPHVGCEAYADSTGYYWVVEQSSDAGQTYTILYITQPSSTPQTQDCTIITNGSNYLKVYIGGNVVFSSTTMDLGMSTPFHTYVQDDTSSRSMHYATYSNYYSTTSENIKVTNNPSNAATVKITDSSGQVLSSASVTSGTATLNVGKYSFPLDGTINVYDSNGNNIASSPVSIYGGDIFSITNTASVSQPPTGLVATTVSSSQINLSWTAPSDDGGSPITGYKIERSTNGGTFSALVSNTASAGTLFSDTGLAASTTYTYRISAINSVGTSLVSNTSSATTNPITPTTSTLTVNTQDSDRNTITGYYTELYQNGNLVDSGYTPYTFTLNNGQTYTIDVVDYGKYEFDHWLDTGSVSANRVISISSNTQITAVYKTVPQFPTGFNATTVSSTQVNLSWSAPTDNGGSPITGYEIERSVDSGTTWNIVSSNTGSTATTFSDIGLTPNTAYTYRASAINVVGTGYASNTASATTTIQLRPITLAQPGLVVSDSLTNKTMTKDQLLANQQFWHYGGSATVNNTPYDISRDPQGFHIGVQSYNDGNWTGFYGVAPSSNATLFHAVVTTPVQTIPTANDFYENGLYVQTGSQNVNYVTCFADTGTAGTVWAVVSATGNVNGATNFNLLWYDSNPNQPLTRDCTIITNGNNYLKVYLDGNMVYTNSTLNLQMPRPLIAFLEPQTSYPGQMLYGTYKDYYSTTDENVKVTNNPSNAARVDIISPSGTVIASGAVNSGVATISIGQYHYPMAANIKVYDSGNNVIASTTNMVNMFGGDVYSVR</sequence>
<name>A0A128A247_9ARCH</name>
<reference evidence="4" key="1">
    <citation type="submission" date="2015-10" db="EMBL/GenBank/DDBJ databases">
        <authorList>
            <person name="Lehtovirta-Morley L.E."/>
            <person name="Vieille C."/>
        </authorList>
    </citation>
    <scope>NUCLEOTIDE SEQUENCE [LARGE SCALE GENOMIC DNA]</scope>
</reference>
<dbReference type="KEGG" id="ndv:NDEV_0643"/>
<dbReference type="Gene3D" id="2.60.40.10">
    <property type="entry name" value="Immunoglobulins"/>
    <property type="match status" value="2"/>
</dbReference>
<dbReference type="InterPro" id="IPR013783">
    <property type="entry name" value="Ig-like_fold"/>
</dbReference>
<accession>A0A128A247</accession>
<dbReference type="EMBL" id="LN890280">
    <property type="protein sequence ID" value="CUR51408.1"/>
    <property type="molecule type" value="Genomic_DNA"/>
</dbReference>
<dbReference type="InterPro" id="IPR003961">
    <property type="entry name" value="FN3_dom"/>
</dbReference>
<dbReference type="Pfam" id="PF00041">
    <property type="entry name" value="fn3"/>
    <property type="match status" value="2"/>
</dbReference>
<feature type="domain" description="Fibronectin type-III" evidence="2">
    <location>
        <begin position="509"/>
        <end position="607"/>
    </location>
</feature>
<keyword evidence="1" id="KW-0677">Repeat</keyword>
<keyword evidence="4" id="KW-1185">Reference proteome</keyword>
<dbReference type="Proteomes" id="UP000196239">
    <property type="component" value="Chromosome 1"/>
</dbReference>
<evidence type="ECO:0000259" key="2">
    <source>
        <dbReference type="PROSITE" id="PS50853"/>
    </source>
</evidence>
<evidence type="ECO:0000256" key="1">
    <source>
        <dbReference type="ARBA" id="ARBA00022737"/>
    </source>
</evidence>
<dbReference type="SUPFAM" id="SSF49265">
    <property type="entry name" value="Fibronectin type III"/>
    <property type="match status" value="2"/>
</dbReference>
<protein>
    <submittedName>
        <fullName evidence="3">Fibronectin type III-like protein</fullName>
    </submittedName>
</protein>
<proteinExistence type="predicted"/>
<dbReference type="InterPro" id="IPR036116">
    <property type="entry name" value="FN3_sf"/>
</dbReference>
<dbReference type="PRINTS" id="PR00014">
    <property type="entry name" value="FNTYPEIII"/>
</dbReference>
<gene>
    <name evidence="3" type="ORF">NDEV_0643</name>
</gene>
<evidence type="ECO:0000313" key="4">
    <source>
        <dbReference type="Proteomes" id="UP000196239"/>
    </source>
</evidence>
<feature type="domain" description="Fibronectin type-III" evidence="2">
    <location>
        <begin position="323"/>
        <end position="417"/>
    </location>
</feature>
<dbReference type="SMART" id="SM00060">
    <property type="entry name" value="FN3"/>
    <property type="match status" value="2"/>
</dbReference>
<dbReference type="PANTHER" id="PTHR13817:SF73">
    <property type="entry name" value="FIBRONECTIN TYPE-III DOMAIN-CONTAINING PROTEIN"/>
    <property type="match status" value="1"/>
</dbReference>
<dbReference type="PANTHER" id="PTHR13817">
    <property type="entry name" value="TITIN"/>
    <property type="match status" value="1"/>
</dbReference>
<organism evidence="3 4">
    <name type="scientific">Nitrosotalea devaniterrae</name>
    <dbReference type="NCBI Taxonomy" id="1078905"/>
    <lineage>
        <taxon>Archaea</taxon>
        <taxon>Nitrososphaerota</taxon>
        <taxon>Nitrososphaeria</taxon>
        <taxon>Nitrosotaleales</taxon>
        <taxon>Nitrosotaleaceae</taxon>
        <taxon>Nitrosotalea</taxon>
    </lineage>
</organism>